<evidence type="ECO:0000256" key="1">
    <source>
        <dbReference type="SAM" id="MobiDB-lite"/>
    </source>
</evidence>
<dbReference type="AlphaFoldDB" id="A0A1J4MEQ4"/>
<proteinExistence type="predicted"/>
<keyword evidence="2" id="KW-0812">Transmembrane</keyword>
<gene>
    <name evidence="3" type="ORF">cubi_00474</name>
</gene>
<dbReference type="EMBL" id="LRBP01000022">
    <property type="protein sequence ID" value="OII72479.1"/>
    <property type="molecule type" value="Genomic_DNA"/>
</dbReference>
<dbReference type="VEuPathDB" id="CryptoDB:cubi_00474"/>
<organism evidence="3 4">
    <name type="scientific">Cryptosporidium ubiquitum</name>
    <dbReference type="NCBI Taxonomy" id="857276"/>
    <lineage>
        <taxon>Eukaryota</taxon>
        <taxon>Sar</taxon>
        <taxon>Alveolata</taxon>
        <taxon>Apicomplexa</taxon>
        <taxon>Conoidasida</taxon>
        <taxon>Coccidia</taxon>
        <taxon>Eucoccidiorida</taxon>
        <taxon>Eimeriorina</taxon>
        <taxon>Cryptosporidiidae</taxon>
        <taxon>Cryptosporidium</taxon>
    </lineage>
</organism>
<keyword evidence="4" id="KW-1185">Reference proteome</keyword>
<keyword evidence="2" id="KW-0472">Membrane</keyword>
<name>A0A1J4MEQ4_9CRYT</name>
<dbReference type="Proteomes" id="UP000186176">
    <property type="component" value="Unassembled WGS sequence"/>
</dbReference>
<feature type="region of interest" description="Disordered" evidence="1">
    <location>
        <begin position="272"/>
        <end position="296"/>
    </location>
</feature>
<comment type="caution">
    <text evidence="3">The sequence shown here is derived from an EMBL/GenBank/DDBJ whole genome shotgun (WGS) entry which is preliminary data.</text>
</comment>
<accession>A0A1J4MEQ4</accession>
<feature type="transmembrane region" description="Helical" evidence="2">
    <location>
        <begin position="1004"/>
        <end position="1027"/>
    </location>
</feature>
<keyword evidence="2" id="KW-1133">Transmembrane helix</keyword>
<evidence type="ECO:0000256" key="2">
    <source>
        <dbReference type="SAM" id="Phobius"/>
    </source>
</evidence>
<feature type="compositionally biased region" description="Basic residues" evidence="1">
    <location>
        <begin position="284"/>
        <end position="295"/>
    </location>
</feature>
<feature type="transmembrane region" description="Helical" evidence="2">
    <location>
        <begin position="6"/>
        <end position="25"/>
    </location>
</feature>
<dbReference type="OrthoDB" id="343211at2759"/>
<dbReference type="RefSeq" id="XP_028873977.1">
    <property type="nucleotide sequence ID" value="XM_029017488.1"/>
</dbReference>
<dbReference type="GeneID" id="39977267"/>
<evidence type="ECO:0000313" key="4">
    <source>
        <dbReference type="Proteomes" id="UP000186176"/>
    </source>
</evidence>
<evidence type="ECO:0000313" key="3">
    <source>
        <dbReference type="EMBL" id="OII72479.1"/>
    </source>
</evidence>
<sequence>MNKSLLIYYFFIIVVILISINGSSLGKKKNLVDYEECENPEYFFPWGNDYMNACLSFQCHKVREHKNWYRFWDRKPKYIHNNINGNEQVIQCSDCEGFLKKGALFGGMSLCTPLEFGGNFDTPKGWVSVATANLQLNKEIKNKSSIKLIPDNWRIDGETAKSTLDLSKCSISEEDSAVALSIIVTLSNIHESSKKLPKYRGILGLSDDSINVRIKTLGIDMEKSMDGPDNDLDEDEFDDDEYESEDLQQSMVQDDDYNEYLLYDMNKMVSTHHRIPRDSSNTKAKNKKRNVKKQKPFTGAEKLPTKWKLSKGQTSIYSSSDIVRLDLASGLHPNDLVEVILTCNNKYMNCNIQGFASCFNILCKSVTKEELIRRAALKKAKQFISNSIITGRIKPIMNYNDIQFQQSFPPTNTGPINMQSQYQNANVPVRGANYGVPKMVFVNNGAQNMNIGNQVGTSGILNGFVQQPVNTMTSQNVTVPNVFRISVVPNQTQANTHYQGSNNLVSIKTVAKTQQSKKEQKKPNIHKLMIVNNKSDVQNQFNTATNPPQKNQYVLKARVDMIQTPEPTTTPTNSNYIVNGLNCNGGQAPVEYNLLLNPKLSTTCEQVSKPKSVRASYIVNQNPTNPVDKPQTINIKLQQPPALRPKKKTAKIPDTIKLNVVLPTTTTTPVPVQIKLVNAGKPIQAKKMVNMVSKVDKNEVKQVKKPQNNIVLRCNLNIESEKVDKNCNHVFKPKKVKETPEPKVVKIVVENAPSKTNKTFKSNKSGSDKVIEARIVENVNERKSGKKVLNLVPKYTSSRDNKDTLSSDLNYNSDNLNGKVRRKKTPSPSSDIKIIIEEPKKAKPLKENTTKKVYSSSKKDLYVLKKTLPSKEKKYVKHTNNVIKYKDVVPDDYVEFEVEIDEVEDLNEDESDTLILKKVSRNKDYKKPVKPTKSEIDFIVNVEPLQKEMNKNNIDIREKTEFKDERIEQPESGVKIDNSSLIDSSVYENNNKYKNHNETITGKYILGYSILISVFLFTVFIVIKLFLL</sequence>
<protein>
    <submittedName>
        <fullName evidence="3">Uncharacterized protein</fullName>
    </submittedName>
</protein>
<reference evidence="3 4" key="1">
    <citation type="submission" date="2016-10" db="EMBL/GenBank/DDBJ databases">
        <title>Reductive evolution of mitochondrial metabolism and differential evolution of invasion-related proteins in Cryptosporidium.</title>
        <authorList>
            <person name="Liu S."/>
            <person name="Roellig D.M."/>
            <person name="Guo Y."/>
            <person name="Li N."/>
            <person name="Frace M.A."/>
            <person name="Tang K."/>
            <person name="Zhang L."/>
            <person name="Feng Y."/>
            <person name="Xiao L."/>
        </authorList>
    </citation>
    <scope>NUCLEOTIDE SEQUENCE [LARGE SCALE GENOMIC DNA]</scope>
    <source>
        <strain evidence="3">39726</strain>
    </source>
</reference>